<protein>
    <submittedName>
        <fullName evidence="2">Methylthioribose-1-phosphate isomerase</fullName>
    </submittedName>
</protein>
<sequence>MEGNATSTQSVCGDFGALAASVWSPEEKHFIRSLWQPSSELLWLGLSVNTEDEWQWQDGSKLSIQQQETGGTWSILDDSMPDLTSPEQGKCAALSPSGDLIFPNCSMNGTAVACKLALRKVYAWSSLLYPSPPAVAANVQRFERLLPPVLTTLPSSSHPSLAERVVPTDTSCAFACYSVPLCQAFELSCRATDLCQSYQCVLLPGLTV</sequence>
<feature type="domain" description="C-type lectin" evidence="1">
    <location>
        <begin position="9"/>
        <end position="106"/>
    </location>
</feature>
<dbReference type="PROSITE" id="PS50041">
    <property type="entry name" value="C_TYPE_LECTIN_2"/>
    <property type="match status" value="1"/>
</dbReference>
<dbReference type="InterPro" id="IPR016187">
    <property type="entry name" value="CTDL_fold"/>
</dbReference>
<dbReference type="GO" id="GO:0016853">
    <property type="term" value="F:isomerase activity"/>
    <property type="evidence" value="ECO:0007669"/>
    <property type="project" value="UniProtKB-KW"/>
</dbReference>
<reference evidence="2 3" key="1">
    <citation type="journal article" date="2021" name="Elife">
        <title>Chloroplast acquisition without the gene transfer in kleptoplastic sea slugs, Plakobranchus ocellatus.</title>
        <authorList>
            <person name="Maeda T."/>
            <person name="Takahashi S."/>
            <person name="Yoshida T."/>
            <person name="Shimamura S."/>
            <person name="Takaki Y."/>
            <person name="Nagai Y."/>
            <person name="Toyoda A."/>
            <person name="Suzuki Y."/>
            <person name="Arimoto A."/>
            <person name="Ishii H."/>
            <person name="Satoh N."/>
            <person name="Nishiyama T."/>
            <person name="Hasebe M."/>
            <person name="Maruyama T."/>
            <person name="Minagawa J."/>
            <person name="Obokata J."/>
            <person name="Shigenobu S."/>
        </authorList>
    </citation>
    <scope>NUCLEOTIDE SEQUENCE [LARGE SCALE GENOMIC DNA]</scope>
</reference>
<dbReference type="InterPro" id="IPR001304">
    <property type="entry name" value="C-type_lectin-like"/>
</dbReference>
<dbReference type="Gene3D" id="3.10.100.10">
    <property type="entry name" value="Mannose-Binding Protein A, subunit A"/>
    <property type="match status" value="1"/>
</dbReference>
<proteinExistence type="predicted"/>
<dbReference type="EMBL" id="BMAT01000331">
    <property type="protein sequence ID" value="GFR64140.1"/>
    <property type="molecule type" value="Genomic_DNA"/>
</dbReference>
<dbReference type="CDD" id="cd00037">
    <property type="entry name" value="CLECT"/>
    <property type="match status" value="1"/>
</dbReference>
<organism evidence="2 3">
    <name type="scientific">Elysia marginata</name>
    <dbReference type="NCBI Taxonomy" id="1093978"/>
    <lineage>
        <taxon>Eukaryota</taxon>
        <taxon>Metazoa</taxon>
        <taxon>Spiralia</taxon>
        <taxon>Lophotrochozoa</taxon>
        <taxon>Mollusca</taxon>
        <taxon>Gastropoda</taxon>
        <taxon>Heterobranchia</taxon>
        <taxon>Euthyneura</taxon>
        <taxon>Panpulmonata</taxon>
        <taxon>Sacoglossa</taxon>
        <taxon>Placobranchoidea</taxon>
        <taxon>Plakobranchidae</taxon>
        <taxon>Elysia</taxon>
    </lineage>
</organism>
<evidence type="ECO:0000259" key="1">
    <source>
        <dbReference type="PROSITE" id="PS50041"/>
    </source>
</evidence>
<dbReference type="SUPFAM" id="SSF56436">
    <property type="entry name" value="C-type lectin-like"/>
    <property type="match status" value="1"/>
</dbReference>
<dbReference type="InterPro" id="IPR016186">
    <property type="entry name" value="C-type_lectin-like/link_sf"/>
</dbReference>
<keyword evidence="2" id="KW-0413">Isomerase</keyword>
<evidence type="ECO:0000313" key="3">
    <source>
        <dbReference type="Proteomes" id="UP000762676"/>
    </source>
</evidence>
<accession>A0AAV4EU74</accession>
<dbReference type="AlphaFoldDB" id="A0AAV4EU74"/>
<keyword evidence="3" id="KW-1185">Reference proteome</keyword>
<name>A0AAV4EU74_9GAST</name>
<dbReference type="Proteomes" id="UP000762676">
    <property type="component" value="Unassembled WGS sequence"/>
</dbReference>
<evidence type="ECO:0000313" key="2">
    <source>
        <dbReference type="EMBL" id="GFR64140.1"/>
    </source>
</evidence>
<dbReference type="Pfam" id="PF00059">
    <property type="entry name" value="Lectin_C"/>
    <property type="match status" value="1"/>
</dbReference>
<comment type="caution">
    <text evidence="2">The sequence shown here is derived from an EMBL/GenBank/DDBJ whole genome shotgun (WGS) entry which is preliminary data.</text>
</comment>
<gene>
    <name evidence="2" type="ORF">ElyMa_000172500</name>
</gene>